<dbReference type="Gene3D" id="2.60.40.1120">
    <property type="entry name" value="Carboxypeptidase-like, regulatory domain"/>
    <property type="match status" value="1"/>
</dbReference>
<sequence length="127" mass="13662">MKYIILTAIFFVSAFTFAQNNGSISGNLLDIELNNAPLMFAKVSIKETGAEVLSDEHGAFKFQNLKDGTYTLTCSFTGYENKETEAKVISGKSTPIKLALTASTLSLDDLMMAMASADKKTTSASVN</sequence>
<proteinExistence type="predicted"/>
<keyword evidence="3" id="KW-1185">Reference proteome</keyword>
<feature type="signal peptide" evidence="1">
    <location>
        <begin position="1"/>
        <end position="18"/>
    </location>
</feature>
<evidence type="ECO:0000313" key="2">
    <source>
        <dbReference type="EMBL" id="GAA4949522.1"/>
    </source>
</evidence>
<dbReference type="InterPro" id="IPR013784">
    <property type="entry name" value="Carb-bd-like_fold"/>
</dbReference>
<organism evidence="2 3">
    <name type="scientific">Algibacter agarivorans</name>
    <dbReference type="NCBI Taxonomy" id="1109741"/>
    <lineage>
        <taxon>Bacteria</taxon>
        <taxon>Pseudomonadati</taxon>
        <taxon>Bacteroidota</taxon>
        <taxon>Flavobacteriia</taxon>
        <taxon>Flavobacteriales</taxon>
        <taxon>Flavobacteriaceae</taxon>
        <taxon>Algibacter</taxon>
    </lineage>
</organism>
<dbReference type="Pfam" id="PF13715">
    <property type="entry name" value="CarbopepD_reg_2"/>
    <property type="match status" value="1"/>
</dbReference>
<evidence type="ECO:0000256" key="1">
    <source>
        <dbReference type="SAM" id="SignalP"/>
    </source>
</evidence>
<evidence type="ECO:0008006" key="4">
    <source>
        <dbReference type="Google" id="ProtNLM"/>
    </source>
</evidence>
<evidence type="ECO:0000313" key="3">
    <source>
        <dbReference type="Proteomes" id="UP001501302"/>
    </source>
</evidence>
<dbReference type="SUPFAM" id="SSF49452">
    <property type="entry name" value="Starch-binding domain-like"/>
    <property type="match status" value="1"/>
</dbReference>
<name>A0ABP9GP43_9FLAO</name>
<dbReference type="EMBL" id="BAABJJ010000034">
    <property type="protein sequence ID" value="GAA4949522.1"/>
    <property type="molecule type" value="Genomic_DNA"/>
</dbReference>
<reference evidence="3" key="1">
    <citation type="journal article" date="2019" name="Int. J. Syst. Evol. Microbiol.">
        <title>The Global Catalogue of Microorganisms (GCM) 10K type strain sequencing project: providing services to taxonomists for standard genome sequencing and annotation.</title>
        <authorList>
            <consortium name="The Broad Institute Genomics Platform"/>
            <consortium name="The Broad Institute Genome Sequencing Center for Infectious Disease"/>
            <person name="Wu L."/>
            <person name="Ma J."/>
        </authorList>
    </citation>
    <scope>NUCLEOTIDE SEQUENCE [LARGE SCALE GENOMIC DNA]</scope>
    <source>
        <strain evidence="3">JCM 18285</strain>
    </source>
</reference>
<dbReference type="Proteomes" id="UP001501302">
    <property type="component" value="Unassembled WGS sequence"/>
</dbReference>
<keyword evidence="1" id="KW-0732">Signal</keyword>
<accession>A0ABP9GP43</accession>
<feature type="chain" id="PRO_5046928962" description="CarboxypepD_reg-like domain-containing protein" evidence="1">
    <location>
        <begin position="19"/>
        <end position="127"/>
    </location>
</feature>
<dbReference type="RefSeq" id="WP_345192305.1">
    <property type="nucleotide sequence ID" value="NZ_BAABJJ010000034.1"/>
</dbReference>
<comment type="caution">
    <text evidence="2">The sequence shown here is derived from an EMBL/GenBank/DDBJ whole genome shotgun (WGS) entry which is preliminary data.</text>
</comment>
<protein>
    <recommendedName>
        <fullName evidence="4">CarboxypepD_reg-like domain-containing protein</fullName>
    </recommendedName>
</protein>
<gene>
    <name evidence="2" type="ORF">GCM10023314_23580</name>
</gene>